<dbReference type="Proteomes" id="UP001152797">
    <property type="component" value="Unassembled WGS sequence"/>
</dbReference>
<dbReference type="EMBL" id="CAMXCT010000831">
    <property type="protein sequence ID" value="CAI3983721.1"/>
    <property type="molecule type" value="Genomic_DNA"/>
</dbReference>
<dbReference type="AlphaFoldDB" id="A0A9P1FPS4"/>
<reference evidence="2" key="1">
    <citation type="submission" date="2022-10" db="EMBL/GenBank/DDBJ databases">
        <authorList>
            <person name="Chen Y."/>
            <person name="Dougan E. K."/>
            <person name="Chan C."/>
            <person name="Rhodes N."/>
            <person name="Thang M."/>
        </authorList>
    </citation>
    <scope>NUCLEOTIDE SEQUENCE</scope>
</reference>
<proteinExistence type="predicted"/>
<evidence type="ECO:0000313" key="4">
    <source>
        <dbReference type="Proteomes" id="UP001152797"/>
    </source>
</evidence>
<accession>A0A9P1FPS4</accession>
<dbReference type="EMBL" id="CAMXCT020000831">
    <property type="protein sequence ID" value="CAL1137096.1"/>
    <property type="molecule type" value="Genomic_DNA"/>
</dbReference>
<organism evidence="2">
    <name type="scientific">Cladocopium goreaui</name>
    <dbReference type="NCBI Taxonomy" id="2562237"/>
    <lineage>
        <taxon>Eukaryota</taxon>
        <taxon>Sar</taxon>
        <taxon>Alveolata</taxon>
        <taxon>Dinophyceae</taxon>
        <taxon>Suessiales</taxon>
        <taxon>Symbiodiniaceae</taxon>
        <taxon>Cladocopium</taxon>
    </lineage>
</organism>
<evidence type="ECO:0000313" key="3">
    <source>
        <dbReference type="EMBL" id="CAL4771033.1"/>
    </source>
</evidence>
<protein>
    <submittedName>
        <fullName evidence="3">Deoxynucleoside triphosphate triphosphohydrolase SAMHD1</fullName>
    </submittedName>
</protein>
<dbReference type="EMBL" id="CAMXCT030000831">
    <property type="protein sequence ID" value="CAL4771033.1"/>
    <property type="molecule type" value="Genomic_DNA"/>
</dbReference>
<sequence>MVAPNGHKACPSQSEHQGRQGRQHHNINLKFVMKQRGDLRFVDGELRVARAFSTLQTSSDSEFAIQSMWQDLGGSKEAAAYLDMDQLDNTPAAFWMTCNEEQEGKAKKRCSKHLGAEMANGNAEDSTFFEDCVYDVCHGAGEAAAELAAELLASTRAV</sequence>
<comment type="caution">
    <text evidence="2">The sequence shown here is derived from an EMBL/GenBank/DDBJ whole genome shotgun (WGS) entry which is preliminary data.</text>
</comment>
<keyword evidence="4" id="KW-1185">Reference proteome</keyword>
<reference evidence="3 4" key="2">
    <citation type="submission" date="2024-05" db="EMBL/GenBank/DDBJ databases">
        <authorList>
            <person name="Chen Y."/>
            <person name="Shah S."/>
            <person name="Dougan E. K."/>
            <person name="Thang M."/>
            <person name="Chan C."/>
        </authorList>
    </citation>
    <scope>NUCLEOTIDE SEQUENCE [LARGE SCALE GENOMIC DNA]</scope>
</reference>
<gene>
    <name evidence="2" type="ORF">C1SCF055_LOCUS11311</name>
</gene>
<evidence type="ECO:0000256" key="1">
    <source>
        <dbReference type="SAM" id="MobiDB-lite"/>
    </source>
</evidence>
<feature type="region of interest" description="Disordered" evidence="1">
    <location>
        <begin position="1"/>
        <end position="22"/>
    </location>
</feature>
<evidence type="ECO:0000313" key="2">
    <source>
        <dbReference type="EMBL" id="CAI3983721.1"/>
    </source>
</evidence>
<name>A0A9P1FPS4_9DINO</name>